<reference evidence="1 2" key="1">
    <citation type="submission" date="2018-08" db="EMBL/GenBank/DDBJ databases">
        <title>Genome and evolution of the arbuscular mycorrhizal fungus Diversispora epigaea (formerly Glomus versiforme) and its bacterial endosymbionts.</title>
        <authorList>
            <person name="Sun X."/>
            <person name="Fei Z."/>
            <person name="Harrison M."/>
        </authorList>
    </citation>
    <scope>NUCLEOTIDE SEQUENCE [LARGE SCALE GENOMIC DNA]</scope>
    <source>
        <strain evidence="1 2">IT104</strain>
    </source>
</reference>
<evidence type="ECO:0000313" key="1">
    <source>
        <dbReference type="EMBL" id="RHZ73174.1"/>
    </source>
</evidence>
<accession>A0A397IIN0</accession>
<name>A0A397IIN0_9GLOM</name>
<proteinExistence type="predicted"/>
<dbReference type="AlphaFoldDB" id="A0A397IIN0"/>
<evidence type="ECO:0000313" key="2">
    <source>
        <dbReference type="Proteomes" id="UP000266861"/>
    </source>
</evidence>
<dbReference type="Proteomes" id="UP000266861">
    <property type="component" value="Unassembled WGS sequence"/>
</dbReference>
<comment type="caution">
    <text evidence="1">The sequence shown here is derived from an EMBL/GenBank/DDBJ whole genome shotgun (WGS) entry which is preliminary data.</text>
</comment>
<sequence>MSRLFSLQISLKLSLLVSKINFISICASREGLRIICRNITKARLRVKLDDSNQQCQYSRTEKYPCNFRVVLTELQKKIKKSRRFTARNKTNINEKIRINYLQGELHSMSVAGLLSHNRNRPSGE</sequence>
<keyword evidence="2" id="KW-1185">Reference proteome</keyword>
<dbReference type="EMBL" id="PQFF01000215">
    <property type="protein sequence ID" value="RHZ73174.1"/>
    <property type="molecule type" value="Genomic_DNA"/>
</dbReference>
<organism evidence="1 2">
    <name type="scientific">Diversispora epigaea</name>
    <dbReference type="NCBI Taxonomy" id="1348612"/>
    <lineage>
        <taxon>Eukaryota</taxon>
        <taxon>Fungi</taxon>
        <taxon>Fungi incertae sedis</taxon>
        <taxon>Mucoromycota</taxon>
        <taxon>Glomeromycotina</taxon>
        <taxon>Glomeromycetes</taxon>
        <taxon>Diversisporales</taxon>
        <taxon>Diversisporaceae</taxon>
        <taxon>Diversispora</taxon>
    </lineage>
</organism>
<protein>
    <submittedName>
        <fullName evidence="1">Uncharacterized protein</fullName>
    </submittedName>
</protein>
<gene>
    <name evidence="1" type="ORF">Glove_232g95</name>
</gene>